<feature type="region of interest" description="Disordered" evidence="1">
    <location>
        <begin position="31"/>
        <end position="70"/>
    </location>
</feature>
<accession>A0A4Y3KXK3</accession>
<feature type="compositionally biased region" description="Basic and acidic residues" evidence="1">
    <location>
        <begin position="60"/>
        <end position="70"/>
    </location>
</feature>
<organism evidence="2 3">
    <name type="scientific">Cellulomonas cellasea</name>
    <dbReference type="NCBI Taxonomy" id="43670"/>
    <lineage>
        <taxon>Bacteria</taxon>
        <taxon>Bacillati</taxon>
        <taxon>Actinomycetota</taxon>
        <taxon>Actinomycetes</taxon>
        <taxon>Micrococcales</taxon>
        <taxon>Cellulomonadaceae</taxon>
        <taxon>Cellulomonas</taxon>
    </lineage>
</organism>
<keyword evidence="3" id="KW-1185">Reference proteome</keyword>
<protein>
    <submittedName>
        <fullName evidence="2">Uncharacterized protein</fullName>
    </submittedName>
</protein>
<gene>
    <name evidence="2" type="ORF">CCE01nite_31600</name>
</gene>
<comment type="caution">
    <text evidence="2">The sequence shown here is derived from an EMBL/GenBank/DDBJ whole genome shotgun (WGS) entry which is preliminary data.</text>
</comment>
<name>A0A4Y3KXK3_9CELL</name>
<evidence type="ECO:0000313" key="2">
    <source>
        <dbReference type="EMBL" id="GEA89211.1"/>
    </source>
</evidence>
<proteinExistence type="predicted"/>
<reference evidence="2" key="1">
    <citation type="submission" date="2019-06" db="EMBL/GenBank/DDBJ databases">
        <title>Whole genome shotgun sequence of Cellulomonas cellasea NBRC 3753.</title>
        <authorList>
            <person name="Hosoyama A."/>
            <person name="Uohara A."/>
            <person name="Ohji S."/>
            <person name="Ichikawa N."/>
        </authorList>
    </citation>
    <scope>NUCLEOTIDE SEQUENCE [LARGE SCALE GENOMIC DNA]</scope>
    <source>
        <strain evidence="2">NBRC 3753</strain>
    </source>
</reference>
<dbReference type="AlphaFoldDB" id="A0A4Y3KXK3"/>
<dbReference type="Proteomes" id="UP000317046">
    <property type="component" value="Unassembled WGS sequence"/>
</dbReference>
<sequence length="70" mass="7521">MKRRASCAATVDLPAPGGPVSTTTFSATGANLARDPYRPHRGGNYRQLIARPLAPGSDVRAARPFDEERK</sequence>
<dbReference type="EMBL" id="BJLR01000030">
    <property type="protein sequence ID" value="GEA89211.1"/>
    <property type="molecule type" value="Genomic_DNA"/>
</dbReference>
<evidence type="ECO:0000313" key="3">
    <source>
        <dbReference type="Proteomes" id="UP000317046"/>
    </source>
</evidence>
<evidence type="ECO:0000256" key="1">
    <source>
        <dbReference type="SAM" id="MobiDB-lite"/>
    </source>
</evidence>